<keyword evidence="4" id="KW-1185">Reference proteome</keyword>
<feature type="compositionally biased region" description="Polar residues" evidence="1">
    <location>
        <begin position="269"/>
        <end position="290"/>
    </location>
</feature>
<feature type="compositionally biased region" description="Polar residues" evidence="1">
    <location>
        <begin position="335"/>
        <end position="348"/>
    </location>
</feature>
<dbReference type="Proteomes" id="UP000230002">
    <property type="component" value="Unassembled WGS sequence"/>
</dbReference>
<organism evidence="3 4">
    <name type="scientific">Ganoderma sinense ZZ0214-1</name>
    <dbReference type="NCBI Taxonomy" id="1077348"/>
    <lineage>
        <taxon>Eukaryota</taxon>
        <taxon>Fungi</taxon>
        <taxon>Dikarya</taxon>
        <taxon>Basidiomycota</taxon>
        <taxon>Agaricomycotina</taxon>
        <taxon>Agaricomycetes</taxon>
        <taxon>Polyporales</taxon>
        <taxon>Polyporaceae</taxon>
        <taxon>Ganoderma</taxon>
    </lineage>
</organism>
<feature type="transmembrane region" description="Helical" evidence="2">
    <location>
        <begin position="98"/>
        <end position="121"/>
    </location>
</feature>
<feature type="compositionally biased region" description="Polar residues" evidence="1">
    <location>
        <begin position="202"/>
        <end position="218"/>
    </location>
</feature>
<feature type="region of interest" description="Disordered" evidence="1">
    <location>
        <begin position="202"/>
        <end position="357"/>
    </location>
</feature>
<feature type="compositionally biased region" description="Basic and acidic residues" evidence="1">
    <location>
        <begin position="255"/>
        <end position="264"/>
    </location>
</feature>
<reference evidence="3 4" key="1">
    <citation type="journal article" date="2015" name="Sci. Rep.">
        <title>Chromosome-level genome map provides insights into diverse defense mechanisms in the medicinal fungus Ganoderma sinense.</title>
        <authorList>
            <person name="Zhu Y."/>
            <person name="Xu J."/>
            <person name="Sun C."/>
            <person name="Zhou S."/>
            <person name="Xu H."/>
            <person name="Nelson D.R."/>
            <person name="Qian J."/>
            <person name="Song J."/>
            <person name="Luo H."/>
            <person name="Xiang L."/>
            <person name="Li Y."/>
            <person name="Xu Z."/>
            <person name="Ji A."/>
            <person name="Wang L."/>
            <person name="Lu S."/>
            <person name="Hayward A."/>
            <person name="Sun W."/>
            <person name="Li X."/>
            <person name="Schwartz D.C."/>
            <person name="Wang Y."/>
            <person name="Chen S."/>
        </authorList>
    </citation>
    <scope>NUCLEOTIDE SEQUENCE [LARGE SCALE GENOMIC DNA]</scope>
    <source>
        <strain evidence="3 4">ZZ0214-1</strain>
    </source>
</reference>
<dbReference type="AlphaFoldDB" id="A0A2G8S5C4"/>
<gene>
    <name evidence="3" type="ORF">GSI_09033</name>
</gene>
<protein>
    <submittedName>
        <fullName evidence="3">Uncharacterized protein</fullName>
    </submittedName>
</protein>
<feature type="compositionally biased region" description="Low complexity" evidence="1">
    <location>
        <begin position="47"/>
        <end position="64"/>
    </location>
</feature>
<dbReference type="OrthoDB" id="10640710at2759"/>
<evidence type="ECO:0000313" key="3">
    <source>
        <dbReference type="EMBL" id="PIL28986.1"/>
    </source>
</evidence>
<proteinExistence type="predicted"/>
<evidence type="ECO:0000256" key="1">
    <source>
        <dbReference type="SAM" id="MobiDB-lite"/>
    </source>
</evidence>
<name>A0A2G8S5C4_9APHY</name>
<feature type="compositionally biased region" description="Pro residues" evidence="1">
    <location>
        <begin position="239"/>
        <end position="251"/>
    </location>
</feature>
<feature type="region of interest" description="Disordered" evidence="1">
    <location>
        <begin position="1"/>
        <end position="64"/>
    </location>
</feature>
<keyword evidence="2" id="KW-1133">Transmembrane helix</keyword>
<dbReference type="EMBL" id="AYKW01000023">
    <property type="protein sequence ID" value="PIL28986.1"/>
    <property type="molecule type" value="Genomic_DNA"/>
</dbReference>
<dbReference type="STRING" id="1077348.A0A2G8S5C4"/>
<sequence length="425" mass="45935">MYTLTDHSFRGPSFSLPPPTPAPRDPVIGFAASNADEVDISRRDDIPPASSESPISLSDLDSSSVEPPISTLLLSSTTSVSAPSQSPTNILSGSTVPLSAVVGGAVGGGVVLIAFITFIFFTRRRRGPRIEPFPFEQDIEHQSREGHGRRMSQHSPPLPDVPIIRPPAPRQNQHPSAHPLLRSGAKVHPLYDLKVTVSEASLHSTTVPETPLSRTYSHNCDAVSVMSRESDRRRHRPLPRPPTDTLPPVPALPRDVSRPRRDDTALEVQPTTLSVPSQSLASSAPLTSPISPLDIDLGDYTTGPGTSPPTFLPARRDSQLEPLRSPRRLPVPPSTMQGQTPPTPSGLTSEAEAEAEAEAEMEAMAGMHLQFDADGRPDSPSVARMYKELLELQRQVAWLREDIPVRHFAEAPPDYAESVVGSTCV</sequence>
<comment type="caution">
    <text evidence="3">The sequence shown here is derived from an EMBL/GenBank/DDBJ whole genome shotgun (WGS) entry which is preliminary data.</text>
</comment>
<evidence type="ECO:0000313" key="4">
    <source>
        <dbReference type="Proteomes" id="UP000230002"/>
    </source>
</evidence>
<evidence type="ECO:0000256" key="2">
    <source>
        <dbReference type="SAM" id="Phobius"/>
    </source>
</evidence>
<accession>A0A2G8S5C4</accession>
<keyword evidence="2" id="KW-0812">Transmembrane</keyword>
<keyword evidence="2" id="KW-0472">Membrane</keyword>
<feature type="compositionally biased region" description="Pro residues" evidence="1">
    <location>
        <begin position="15"/>
        <end position="24"/>
    </location>
</feature>